<dbReference type="Proteomes" id="UP000198775">
    <property type="component" value="Unassembled WGS sequence"/>
</dbReference>
<dbReference type="EMBL" id="FOCX01000002">
    <property type="protein sequence ID" value="SEN28406.1"/>
    <property type="molecule type" value="Genomic_DNA"/>
</dbReference>
<proteinExistence type="predicted"/>
<sequence>MMPLSPFKPIEILQTEIHNRLTPREKEDQLHTELRGEEYEFTIIIDGEARDLTLSIENLGIDCNDSVNIGLRLENYELPTSREGWEEDLIYVYIHSFLRGKESASELANPLMADLSISGYSPHDVRISFWVSTTAKSGIWDAVARVAFVISQYHEDWFENLREVRDEWSEIYFDEDGEIPMGVGTEISECVEEQDPFQGYGLVLDYIQYKDEEQQERTEPSALSNR</sequence>
<evidence type="ECO:0000313" key="1">
    <source>
        <dbReference type="EMBL" id="SEN28406.1"/>
    </source>
</evidence>
<name>A0A1H8FA03_9EURY</name>
<evidence type="ECO:0000313" key="2">
    <source>
        <dbReference type="Proteomes" id="UP000198775"/>
    </source>
</evidence>
<keyword evidence="2" id="KW-1185">Reference proteome</keyword>
<dbReference type="RefSeq" id="WP_092657551.1">
    <property type="nucleotide sequence ID" value="NZ_FOCX01000002.1"/>
</dbReference>
<gene>
    <name evidence="1" type="ORF">SAMN05216388_1002229</name>
</gene>
<accession>A0A1H8FA03</accession>
<protein>
    <submittedName>
        <fullName evidence="1">Uncharacterized protein</fullName>
    </submittedName>
</protein>
<reference evidence="2" key="1">
    <citation type="submission" date="2016-10" db="EMBL/GenBank/DDBJ databases">
        <authorList>
            <person name="Varghese N."/>
            <person name="Submissions S."/>
        </authorList>
    </citation>
    <scope>NUCLEOTIDE SEQUENCE [LARGE SCALE GENOMIC DNA]</scope>
    <source>
        <strain evidence="2">IBRC-M 10043</strain>
    </source>
</reference>
<dbReference type="AlphaFoldDB" id="A0A1H8FA03"/>
<organism evidence="1 2">
    <name type="scientific">Halorientalis persicus</name>
    <dbReference type="NCBI Taxonomy" id="1367881"/>
    <lineage>
        <taxon>Archaea</taxon>
        <taxon>Methanobacteriati</taxon>
        <taxon>Methanobacteriota</taxon>
        <taxon>Stenosarchaea group</taxon>
        <taxon>Halobacteria</taxon>
        <taxon>Halobacteriales</taxon>
        <taxon>Haloarculaceae</taxon>
        <taxon>Halorientalis</taxon>
    </lineage>
</organism>